<reference evidence="1" key="1">
    <citation type="submission" date="2015-04" db="UniProtKB">
        <authorList>
            <consortium name="EnsemblPlants"/>
        </authorList>
    </citation>
    <scope>IDENTIFICATION</scope>
    <source>
        <strain evidence="1">SL10</strain>
    </source>
</reference>
<reference evidence="1" key="2">
    <citation type="submission" date="2018-04" db="EMBL/GenBank/DDBJ databases">
        <title>OnivRS2 (Oryza nivara Reference Sequence Version 2).</title>
        <authorList>
            <person name="Zhang J."/>
            <person name="Kudrna D."/>
            <person name="Lee S."/>
            <person name="Talag J."/>
            <person name="Rajasekar S."/>
            <person name="Welchert J."/>
            <person name="Hsing Y.-I."/>
            <person name="Wing R.A."/>
        </authorList>
    </citation>
    <scope>NUCLEOTIDE SEQUENCE [LARGE SCALE GENOMIC DNA]</scope>
    <source>
        <strain evidence="1">SL10</strain>
    </source>
</reference>
<dbReference type="EnsemblPlants" id="ONIVA03G14890.3">
    <property type="protein sequence ID" value="ONIVA03G14890.3"/>
    <property type="gene ID" value="ONIVA03G14890"/>
</dbReference>
<dbReference type="Gramene" id="ONIVA03G14890.3">
    <property type="protein sequence ID" value="ONIVA03G14890.3"/>
    <property type="gene ID" value="ONIVA03G14890"/>
</dbReference>
<proteinExistence type="predicted"/>
<dbReference type="AlphaFoldDB" id="A0A0E0GL47"/>
<keyword evidence="2" id="KW-1185">Reference proteome</keyword>
<sequence>MKLPRHFELAWPSRGRDAWTRAGKRWDSASSCVRVGPGKKLGQLRPSNAGKDGKEWLLLEELQGQIARFGTLMTE</sequence>
<dbReference type="Proteomes" id="UP000006591">
    <property type="component" value="Chromosome 3"/>
</dbReference>
<evidence type="ECO:0000313" key="2">
    <source>
        <dbReference type="Proteomes" id="UP000006591"/>
    </source>
</evidence>
<dbReference type="HOGENOM" id="CLU_2675296_0_0_1"/>
<protein>
    <submittedName>
        <fullName evidence="1">Uncharacterized protein</fullName>
    </submittedName>
</protein>
<organism evidence="1">
    <name type="scientific">Oryza nivara</name>
    <name type="common">Indian wild rice</name>
    <name type="synonym">Oryza sativa f. spontanea</name>
    <dbReference type="NCBI Taxonomy" id="4536"/>
    <lineage>
        <taxon>Eukaryota</taxon>
        <taxon>Viridiplantae</taxon>
        <taxon>Streptophyta</taxon>
        <taxon>Embryophyta</taxon>
        <taxon>Tracheophyta</taxon>
        <taxon>Spermatophyta</taxon>
        <taxon>Magnoliopsida</taxon>
        <taxon>Liliopsida</taxon>
        <taxon>Poales</taxon>
        <taxon>Poaceae</taxon>
        <taxon>BOP clade</taxon>
        <taxon>Oryzoideae</taxon>
        <taxon>Oryzeae</taxon>
        <taxon>Oryzinae</taxon>
        <taxon>Oryza</taxon>
    </lineage>
</organism>
<accession>A0A0E0GL47</accession>
<evidence type="ECO:0000313" key="1">
    <source>
        <dbReference type="EnsemblPlants" id="ONIVA03G14890.3"/>
    </source>
</evidence>
<name>A0A0E0GL47_ORYNI</name>